<gene>
    <name evidence="6" type="ORF">B0T20DRAFT_186178</name>
</gene>
<dbReference type="GO" id="GO:0005739">
    <property type="term" value="C:mitochondrion"/>
    <property type="evidence" value="ECO:0007669"/>
    <property type="project" value="UniProtKB-SubCell"/>
</dbReference>
<comment type="caution">
    <text evidence="6">The sequence shown here is derived from an EMBL/GenBank/DDBJ whole genome shotgun (WGS) entry which is preliminary data.</text>
</comment>
<evidence type="ECO:0000313" key="7">
    <source>
        <dbReference type="Proteomes" id="UP001281003"/>
    </source>
</evidence>
<evidence type="ECO:0000256" key="4">
    <source>
        <dbReference type="ARBA" id="ARBA00035129"/>
    </source>
</evidence>
<accession>A0AAE0UCQ8</accession>
<dbReference type="Proteomes" id="UP001281003">
    <property type="component" value="Unassembled WGS sequence"/>
</dbReference>
<evidence type="ECO:0000256" key="2">
    <source>
        <dbReference type="ARBA" id="ARBA00010492"/>
    </source>
</evidence>
<evidence type="ECO:0000256" key="1">
    <source>
        <dbReference type="ARBA" id="ARBA00004173"/>
    </source>
</evidence>
<keyword evidence="3" id="KW-0496">Mitochondrion</keyword>
<comment type="similarity">
    <text evidence="2">Belongs to the mitochondrion-specific ribosomal protein mS41 family.</text>
</comment>
<comment type="subcellular location">
    <subcellularLocation>
        <location evidence="1">Mitochondrion</location>
    </subcellularLocation>
</comment>
<proteinExistence type="inferred from homology"/>
<protein>
    <recommendedName>
        <fullName evidence="4">Small ribosomal subunit protein mS41</fullName>
    </recommendedName>
</protein>
<dbReference type="InterPro" id="IPR039603">
    <property type="entry name" value="Ribosomal_mS41"/>
</dbReference>
<dbReference type="InterPro" id="IPR013761">
    <property type="entry name" value="SAM/pointed_sf"/>
</dbReference>
<sequence>MKSSLRIQSTLGLLFRPCATSASFSPSVTAPGLNAHARWAHKGTAADKQQTLIPKPTPFVPDVNTFLTLIGRDLKQYADKFPTWEALFTLTTDQLRELGLEPPRTRRYLLQWRQKFRDGKYGIGGDLKHVENGVAYLKVWEKEITPTTTWRKVINVPLDKDPQSVPKKEVLFAKGYKVKGVSTIVGPYALPVTKGVSKLQVTEGMWEHKRGRKVDGGERRRAEVRFKRGVAERKALREKMGFY</sequence>
<keyword evidence="7" id="KW-1185">Reference proteome</keyword>
<name>A0AAE0UCQ8_SORBR</name>
<evidence type="ECO:0000313" key="6">
    <source>
        <dbReference type="EMBL" id="KAK3398950.1"/>
    </source>
</evidence>
<dbReference type="Pfam" id="PF09597">
    <property type="entry name" value="SAM_Ribosomal_mS41"/>
    <property type="match status" value="1"/>
</dbReference>
<dbReference type="PANTHER" id="PTHR28235">
    <property type="entry name" value="PROTEIN FYV4, MITOCHONDRIAL"/>
    <property type="match status" value="1"/>
</dbReference>
<dbReference type="AlphaFoldDB" id="A0AAE0UCQ8"/>
<reference evidence="6" key="2">
    <citation type="submission" date="2023-07" db="EMBL/GenBank/DDBJ databases">
        <authorList>
            <consortium name="Lawrence Berkeley National Laboratory"/>
            <person name="Haridas S."/>
            <person name="Hensen N."/>
            <person name="Bonometti L."/>
            <person name="Westerberg I."/>
            <person name="Brannstrom I.O."/>
            <person name="Guillou S."/>
            <person name="Cros-Aarteil S."/>
            <person name="Calhoun S."/>
            <person name="Kuo A."/>
            <person name="Mondo S."/>
            <person name="Pangilinan J."/>
            <person name="Riley R."/>
            <person name="LaButti K."/>
            <person name="Andreopoulos B."/>
            <person name="Lipzen A."/>
            <person name="Chen C."/>
            <person name="Yanf M."/>
            <person name="Daum C."/>
            <person name="Ng V."/>
            <person name="Clum A."/>
            <person name="Steindorff A."/>
            <person name="Ohm R."/>
            <person name="Martin F."/>
            <person name="Silar P."/>
            <person name="Natvig D."/>
            <person name="Lalanne C."/>
            <person name="Gautier V."/>
            <person name="Ament-velasquez S.L."/>
            <person name="Kruys A."/>
            <person name="Hutchinson M.I."/>
            <person name="Powell A.J."/>
            <person name="Barry K."/>
            <person name="Miller A.N."/>
            <person name="Grigoriev I.V."/>
            <person name="Debuchy R."/>
            <person name="Gladieux P."/>
            <person name="Thoren M.H."/>
            <person name="Johannesson H."/>
        </authorList>
    </citation>
    <scope>NUCLEOTIDE SEQUENCE</scope>
    <source>
        <strain evidence="6">FGSC 1904</strain>
    </source>
</reference>
<evidence type="ECO:0000256" key="3">
    <source>
        <dbReference type="ARBA" id="ARBA00023128"/>
    </source>
</evidence>
<dbReference type="EMBL" id="JAUTDP010000005">
    <property type="protein sequence ID" value="KAK3398950.1"/>
    <property type="molecule type" value="Genomic_DNA"/>
</dbReference>
<dbReference type="InterPro" id="IPR019083">
    <property type="entry name" value="SAM_Ribosomal_mS41"/>
</dbReference>
<organism evidence="6 7">
    <name type="scientific">Sordaria brevicollis</name>
    <dbReference type="NCBI Taxonomy" id="83679"/>
    <lineage>
        <taxon>Eukaryota</taxon>
        <taxon>Fungi</taxon>
        <taxon>Dikarya</taxon>
        <taxon>Ascomycota</taxon>
        <taxon>Pezizomycotina</taxon>
        <taxon>Sordariomycetes</taxon>
        <taxon>Sordariomycetidae</taxon>
        <taxon>Sordariales</taxon>
        <taxon>Sordariaceae</taxon>
        <taxon>Sordaria</taxon>
    </lineage>
</organism>
<dbReference type="CDD" id="cd09487">
    <property type="entry name" value="SAM_superfamily"/>
    <property type="match status" value="1"/>
</dbReference>
<feature type="domain" description="Small ribosomal subunit protein mS41 SAM" evidence="5">
    <location>
        <begin position="63"/>
        <end position="119"/>
    </location>
</feature>
<dbReference type="SUPFAM" id="SSF47769">
    <property type="entry name" value="SAM/Pointed domain"/>
    <property type="match status" value="1"/>
</dbReference>
<evidence type="ECO:0000259" key="5">
    <source>
        <dbReference type="SMART" id="SM01238"/>
    </source>
</evidence>
<reference evidence="6" key="1">
    <citation type="journal article" date="2023" name="Mol. Phylogenet. Evol.">
        <title>Genome-scale phylogeny and comparative genomics of the fungal order Sordariales.</title>
        <authorList>
            <person name="Hensen N."/>
            <person name="Bonometti L."/>
            <person name="Westerberg I."/>
            <person name="Brannstrom I.O."/>
            <person name="Guillou S."/>
            <person name="Cros-Aarteil S."/>
            <person name="Calhoun S."/>
            <person name="Haridas S."/>
            <person name="Kuo A."/>
            <person name="Mondo S."/>
            <person name="Pangilinan J."/>
            <person name="Riley R."/>
            <person name="LaButti K."/>
            <person name="Andreopoulos B."/>
            <person name="Lipzen A."/>
            <person name="Chen C."/>
            <person name="Yan M."/>
            <person name="Daum C."/>
            <person name="Ng V."/>
            <person name="Clum A."/>
            <person name="Steindorff A."/>
            <person name="Ohm R.A."/>
            <person name="Martin F."/>
            <person name="Silar P."/>
            <person name="Natvig D.O."/>
            <person name="Lalanne C."/>
            <person name="Gautier V."/>
            <person name="Ament-Velasquez S.L."/>
            <person name="Kruys A."/>
            <person name="Hutchinson M.I."/>
            <person name="Powell A.J."/>
            <person name="Barry K."/>
            <person name="Miller A.N."/>
            <person name="Grigoriev I.V."/>
            <person name="Debuchy R."/>
            <person name="Gladieux P."/>
            <person name="Hiltunen Thoren M."/>
            <person name="Johannesson H."/>
        </authorList>
    </citation>
    <scope>NUCLEOTIDE SEQUENCE</scope>
    <source>
        <strain evidence="6">FGSC 1904</strain>
    </source>
</reference>
<dbReference type="SMART" id="SM01238">
    <property type="entry name" value="IGR"/>
    <property type="match status" value="1"/>
</dbReference>
<dbReference type="PANTHER" id="PTHR28235:SF1">
    <property type="entry name" value="SMALL RIBOSOMAL SUBUNIT PROTEIN MS41"/>
    <property type="match status" value="1"/>
</dbReference>